<feature type="chain" id="PRO_5046305806" evidence="1">
    <location>
        <begin position="32"/>
        <end position="135"/>
    </location>
</feature>
<sequence>MRHTSLLSRAARPALAAAAFLGFLGMSCAAAQQTGGYGVACADHAYFDRRMRGSPVELYVRIDDPQAVRRFLRQATGGVPQANVESLIVLHAPDGGARVGVVPFADGCALDTGFMGPKMAIDQVLAGLLHDGLID</sequence>
<organism evidence="2 3">
    <name type="scientific">Rhodovibrio sodomensis</name>
    <dbReference type="NCBI Taxonomy" id="1088"/>
    <lineage>
        <taxon>Bacteria</taxon>
        <taxon>Pseudomonadati</taxon>
        <taxon>Pseudomonadota</taxon>
        <taxon>Alphaproteobacteria</taxon>
        <taxon>Rhodospirillales</taxon>
        <taxon>Rhodovibrionaceae</taxon>
        <taxon>Rhodovibrio</taxon>
    </lineage>
</organism>
<accession>A0ABS1DIL2</accession>
<evidence type="ECO:0000313" key="2">
    <source>
        <dbReference type="EMBL" id="MBK1670302.1"/>
    </source>
</evidence>
<keyword evidence="1" id="KW-0732">Signal</keyword>
<dbReference type="Proteomes" id="UP001296873">
    <property type="component" value="Unassembled WGS sequence"/>
</dbReference>
<reference evidence="2 3" key="1">
    <citation type="journal article" date="2020" name="Microorganisms">
        <title>Osmotic Adaptation and Compatible Solute Biosynthesis of Phototrophic Bacteria as Revealed from Genome Analyses.</title>
        <authorList>
            <person name="Imhoff J.F."/>
            <person name="Rahn T."/>
            <person name="Kunzel S."/>
            <person name="Keller A."/>
            <person name="Neulinger S.C."/>
        </authorList>
    </citation>
    <scope>NUCLEOTIDE SEQUENCE [LARGE SCALE GENOMIC DNA]</scope>
    <source>
        <strain evidence="2 3">DSM 9895</strain>
    </source>
</reference>
<evidence type="ECO:0000313" key="3">
    <source>
        <dbReference type="Proteomes" id="UP001296873"/>
    </source>
</evidence>
<dbReference type="RefSeq" id="WP_200342662.1">
    <property type="nucleotide sequence ID" value="NZ_NRRL01000086.1"/>
</dbReference>
<comment type="caution">
    <text evidence="2">The sequence shown here is derived from an EMBL/GenBank/DDBJ whole genome shotgun (WGS) entry which is preliminary data.</text>
</comment>
<feature type="signal peptide" evidence="1">
    <location>
        <begin position="1"/>
        <end position="31"/>
    </location>
</feature>
<gene>
    <name evidence="2" type="ORF">CKO28_19950</name>
</gene>
<dbReference type="EMBL" id="NRRL01000086">
    <property type="protein sequence ID" value="MBK1670302.1"/>
    <property type="molecule type" value="Genomic_DNA"/>
</dbReference>
<dbReference type="PROSITE" id="PS51257">
    <property type="entry name" value="PROKAR_LIPOPROTEIN"/>
    <property type="match status" value="1"/>
</dbReference>
<name>A0ABS1DIL2_9PROT</name>
<keyword evidence="3" id="KW-1185">Reference proteome</keyword>
<evidence type="ECO:0000256" key="1">
    <source>
        <dbReference type="SAM" id="SignalP"/>
    </source>
</evidence>
<protein>
    <submittedName>
        <fullName evidence="2">Uncharacterized protein</fullName>
    </submittedName>
</protein>
<proteinExistence type="predicted"/>